<proteinExistence type="predicted"/>
<dbReference type="PANTHER" id="PTHR43525">
    <property type="entry name" value="PROTEIN MALY"/>
    <property type="match status" value="1"/>
</dbReference>
<dbReference type="Proteomes" id="UP000254159">
    <property type="component" value="Unassembled WGS sequence"/>
</dbReference>
<dbReference type="AlphaFoldDB" id="A0A376RKP5"/>
<keyword evidence="3" id="KW-0808">Transferase</keyword>
<evidence type="ECO:0000256" key="2">
    <source>
        <dbReference type="ARBA" id="ARBA00022898"/>
    </source>
</evidence>
<dbReference type="InterPro" id="IPR051798">
    <property type="entry name" value="Class-II_PLP-Dep_Aminotrans"/>
</dbReference>
<keyword evidence="3" id="KW-0032">Aminotransferase</keyword>
<protein>
    <submittedName>
        <fullName evidence="3">Aminotransferase</fullName>
        <ecNumber evidence="3">4.4.1.8</ecNumber>
    </submittedName>
</protein>
<dbReference type="PANTHER" id="PTHR43525:SF1">
    <property type="entry name" value="PROTEIN MALY"/>
    <property type="match status" value="1"/>
</dbReference>
<dbReference type="CDD" id="cd00609">
    <property type="entry name" value="AAT_like"/>
    <property type="match status" value="1"/>
</dbReference>
<dbReference type="SUPFAM" id="SSF53383">
    <property type="entry name" value="PLP-dependent transferases"/>
    <property type="match status" value="1"/>
</dbReference>
<dbReference type="Gene3D" id="3.90.1150.10">
    <property type="entry name" value="Aspartate Aminotransferase, domain 1"/>
    <property type="match status" value="1"/>
</dbReference>
<dbReference type="EMBL" id="UGCD01000002">
    <property type="protein sequence ID" value="STI18506.1"/>
    <property type="molecule type" value="Genomic_DNA"/>
</dbReference>
<sequence length="160" mass="18373">MLTSPNKAFNLGGLKTSYSMIPDDSLRQRFRQQLEKNSITSPNLFGVWGIILAYQHGLPWLDALNGYLQGNARYLADALQTHFPAWKMMNPESSYLAWIDVSADERSATQLTQHFARQAGVVIEDGSHYVQNGENYLRINFGTQRYWLEQSINRMLKNDK</sequence>
<dbReference type="InterPro" id="IPR015424">
    <property type="entry name" value="PyrdxlP-dep_Trfase"/>
</dbReference>
<dbReference type="GO" id="GO:0008483">
    <property type="term" value="F:transaminase activity"/>
    <property type="evidence" value="ECO:0007669"/>
    <property type="project" value="UniProtKB-KW"/>
</dbReference>
<dbReference type="Gene3D" id="3.40.640.10">
    <property type="entry name" value="Type I PLP-dependent aspartate aminotransferase-like (Major domain)"/>
    <property type="match status" value="1"/>
</dbReference>
<accession>A0A376RKP5</accession>
<dbReference type="InterPro" id="IPR015422">
    <property type="entry name" value="PyrdxlP-dep_Trfase_small"/>
</dbReference>
<comment type="cofactor">
    <cofactor evidence="1">
        <name>pyridoxal 5'-phosphate</name>
        <dbReference type="ChEBI" id="CHEBI:597326"/>
    </cofactor>
</comment>
<organism evidence="3 4">
    <name type="scientific">Escherichia coli</name>
    <dbReference type="NCBI Taxonomy" id="562"/>
    <lineage>
        <taxon>Bacteria</taxon>
        <taxon>Pseudomonadati</taxon>
        <taxon>Pseudomonadota</taxon>
        <taxon>Gammaproteobacteria</taxon>
        <taxon>Enterobacterales</taxon>
        <taxon>Enterobacteriaceae</taxon>
        <taxon>Escherichia</taxon>
    </lineage>
</organism>
<evidence type="ECO:0000313" key="3">
    <source>
        <dbReference type="EMBL" id="STI18506.1"/>
    </source>
</evidence>
<dbReference type="GO" id="GO:0016829">
    <property type="term" value="F:lyase activity"/>
    <property type="evidence" value="ECO:0007669"/>
    <property type="project" value="UniProtKB-KW"/>
</dbReference>
<dbReference type="EC" id="4.4.1.8" evidence="3"/>
<reference evidence="3 4" key="1">
    <citation type="submission" date="2018-06" db="EMBL/GenBank/DDBJ databases">
        <authorList>
            <consortium name="Pathogen Informatics"/>
            <person name="Doyle S."/>
        </authorList>
    </citation>
    <scope>NUCLEOTIDE SEQUENCE [LARGE SCALE GENOMIC DNA]</scope>
    <source>
        <strain evidence="3 4">NCTC10865</strain>
    </source>
</reference>
<keyword evidence="3" id="KW-0456">Lyase</keyword>
<dbReference type="InterPro" id="IPR015421">
    <property type="entry name" value="PyrdxlP-dep_Trfase_major"/>
</dbReference>
<gene>
    <name evidence="3" type="primary">patB</name>
    <name evidence="3" type="ORF">NCTC10865_03843</name>
</gene>
<name>A0A376RKP5_ECOLX</name>
<evidence type="ECO:0000256" key="1">
    <source>
        <dbReference type="ARBA" id="ARBA00001933"/>
    </source>
</evidence>
<keyword evidence="2" id="KW-0663">Pyridoxal phosphate</keyword>
<evidence type="ECO:0000313" key="4">
    <source>
        <dbReference type="Proteomes" id="UP000254159"/>
    </source>
</evidence>